<reference evidence="3" key="3">
    <citation type="submission" date="2024-06" db="EMBL/GenBank/DDBJ databases">
        <title>Vaginal Lactobacillus fatty acid response mechanisms reveal a metabolite-targeted strategy for bacterial vaginosis treatment.</title>
        <authorList>
            <person name="Zhu M."/>
            <person name="Blainey P.C."/>
            <person name="Bloom S.M."/>
            <person name="Kwon D.S."/>
        </authorList>
    </citation>
    <scope>NUCLEOTIDE SEQUENCE</scope>
    <source>
        <strain evidence="3">194_F1_1</strain>
    </source>
</reference>
<evidence type="ECO:0000313" key="8">
    <source>
        <dbReference type="Proteomes" id="UP001434419"/>
    </source>
</evidence>
<reference evidence="5 7" key="1">
    <citation type="submission" date="2017-06" db="EMBL/GenBank/DDBJ databases">
        <authorList>
            <person name="Swanenburg J."/>
            <person name="Kort R."/>
        </authorList>
    </citation>
    <scope>NUCLEOTIDE SEQUENCE [LARGE SCALE GENOMIC DNA]</scope>
    <source>
        <strain evidence="5 7">RL05</strain>
    </source>
</reference>
<dbReference type="Proteomes" id="UP000289808">
    <property type="component" value="Unassembled WGS sequence"/>
</dbReference>
<dbReference type="Pfam" id="PF17965">
    <property type="entry name" value="MucBP_2"/>
    <property type="match status" value="1"/>
</dbReference>
<evidence type="ECO:0008006" key="9">
    <source>
        <dbReference type="Google" id="ProtNLM"/>
    </source>
</evidence>
<dbReference type="AlphaFoldDB" id="A0A4R6CQ09"/>
<dbReference type="Gene3D" id="2.60.40.4300">
    <property type="match status" value="2"/>
</dbReference>
<gene>
    <name evidence="3" type="ORF">ABVC42_00775</name>
    <name evidence="5" type="ORF">CEE75_12580</name>
    <name evidence="4" type="ORF">ERD32_06620</name>
</gene>
<dbReference type="EMBL" id="JBETVU010000007">
    <property type="protein sequence ID" value="MES5148493.1"/>
    <property type="molecule type" value="Genomic_DNA"/>
</dbReference>
<dbReference type="Proteomes" id="UP000295195">
    <property type="component" value="Unassembled WGS sequence"/>
</dbReference>
<dbReference type="Pfam" id="PF17966">
    <property type="entry name" value="Muc_B2"/>
    <property type="match status" value="2"/>
</dbReference>
<evidence type="ECO:0000313" key="7">
    <source>
        <dbReference type="Proteomes" id="UP000295195"/>
    </source>
</evidence>
<dbReference type="Proteomes" id="UP001434419">
    <property type="component" value="Unassembled WGS sequence"/>
</dbReference>
<evidence type="ECO:0000259" key="1">
    <source>
        <dbReference type="Pfam" id="PF17965"/>
    </source>
</evidence>
<dbReference type="EMBL" id="SCLX01000034">
    <property type="protein sequence ID" value="RXF57521.1"/>
    <property type="molecule type" value="Genomic_DNA"/>
</dbReference>
<proteinExistence type="predicted"/>
<reference evidence="4 6" key="2">
    <citation type="submission" date="2019-01" db="EMBL/GenBank/DDBJ databases">
        <title>The genome sequence of Lactobacillus crispatus L49.</title>
        <authorList>
            <person name="Zhong J."/>
            <person name="Zhang J."/>
        </authorList>
    </citation>
    <scope>NUCLEOTIDE SEQUENCE [LARGE SCALE GENOMIC DNA]</scope>
    <source>
        <strain evidence="4 6">L49</strain>
    </source>
</reference>
<sequence length="291" mass="33964">MLKQTETQNYQRAKTIKEIIHYVYEDGSEIMDAYTATLRFNQFGVKKANDKDIVWDTNIPAKVFPPVLSPNVAGYQADIMSIPKQRIALKPEDFANEQIEVIEKTVVYRAKTMKATLTVKDDVDNKNVDYQEVYGKTGTRIQFPYDIEDEVKHLQGLGYVVKSNDFKNQNFKADNNDYEIHLEHNYSKIKRLKIVTQIVFFKYADGKTAFKPNKQMINYYNYGKIDKVNHKSSWEKEWVPSKSKFDEVRIPKLEGYISNWGSNIIPAKEPNINKLKTEIKVDYIPTFLDNF</sequence>
<comment type="caution">
    <text evidence="5">The sequence shown here is derived from an EMBL/GenBank/DDBJ whole genome shotgun (WGS) entry which is preliminary data.</text>
</comment>
<feature type="domain" description="Mucin binding" evidence="1">
    <location>
        <begin position="114"/>
        <end position="184"/>
    </location>
</feature>
<evidence type="ECO:0000259" key="2">
    <source>
        <dbReference type="Pfam" id="PF17966"/>
    </source>
</evidence>
<accession>A0A4R6CQ09</accession>
<name>A0A4R6CQ09_9LACO</name>
<evidence type="ECO:0000313" key="3">
    <source>
        <dbReference type="EMBL" id="MES5148493.1"/>
    </source>
</evidence>
<dbReference type="InterPro" id="IPR041495">
    <property type="entry name" value="Mub_B2"/>
</dbReference>
<dbReference type="EMBL" id="NKLP01000272">
    <property type="protein sequence ID" value="TDN28672.1"/>
    <property type="molecule type" value="Genomic_DNA"/>
</dbReference>
<dbReference type="InterPro" id="IPR041558">
    <property type="entry name" value="MucBP_2"/>
</dbReference>
<dbReference type="Gene3D" id="3.10.20.470">
    <property type="match status" value="1"/>
</dbReference>
<protein>
    <recommendedName>
        <fullName evidence="9">MucBP domain-containing protein</fullName>
    </recommendedName>
</protein>
<keyword evidence="8" id="KW-1185">Reference proteome</keyword>
<evidence type="ECO:0000313" key="4">
    <source>
        <dbReference type="EMBL" id="RXF57521.1"/>
    </source>
</evidence>
<feature type="domain" description="Mub B2-like" evidence="2">
    <location>
        <begin position="10"/>
        <end position="94"/>
    </location>
</feature>
<organism evidence="5 7">
    <name type="scientific">Lactobacillus crispatus</name>
    <dbReference type="NCBI Taxonomy" id="47770"/>
    <lineage>
        <taxon>Bacteria</taxon>
        <taxon>Bacillati</taxon>
        <taxon>Bacillota</taxon>
        <taxon>Bacilli</taxon>
        <taxon>Lactobacillales</taxon>
        <taxon>Lactobacillaceae</taxon>
        <taxon>Lactobacillus</taxon>
    </lineage>
</organism>
<dbReference type="RefSeq" id="WP_060462903.1">
    <property type="nucleotide sequence ID" value="NZ_CP083390.1"/>
</dbReference>
<evidence type="ECO:0000313" key="5">
    <source>
        <dbReference type="EMBL" id="TDN28672.1"/>
    </source>
</evidence>
<feature type="domain" description="Mub B2-like" evidence="2">
    <location>
        <begin position="191"/>
        <end position="284"/>
    </location>
</feature>
<evidence type="ECO:0000313" key="6">
    <source>
        <dbReference type="Proteomes" id="UP000289808"/>
    </source>
</evidence>